<feature type="transmembrane region" description="Helical" evidence="1">
    <location>
        <begin position="7"/>
        <end position="25"/>
    </location>
</feature>
<keyword evidence="1" id="KW-0812">Transmembrane</keyword>
<dbReference type="Proteomes" id="UP000544052">
    <property type="component" value="Unassembled WGS sequence"/>
</dbReference>
<keyword evidence="1" id="KW-1133">Transmembrane helix</keyword>
<keyword evidence="1" id="KW-0472">Membrane</keyword>
<comment type="caution">
    <text evidence="3">The sequence shown here is derived from an EMBL/GenBank/DDBJ whole genome shotgun (WGS) entry which is preliminary data.</text>
</comment>
<evidence type="ECO:0000259" key="2">
    <source>
        <dbReference type="Pfam" id="PF13349"/>
    </source>
</evidence>
<organism evidence="3 4">
    <name type="scientific">Limosilactobacillus fastidiosus</name>
    <dbReference type="NCBI Taxonomy" id="2759855"/>
    <lineage>
        <taxon>Bacteria</taxon>
        <taxon>Bacillati</taxon>
        <taxon>Bacillota</taxon>
        <taxon>Bacilli</taxon>
        <taxon>Lactobacillales</taxon>
        <taxon>Lactobacillaceae</taxon>
        <taxon>Limosilactobacillus</taxon>
    </lineage>
</organism>
<name>A0ABR6E5L4_9LACO</name>
<keyword evidence="4" id="KW-1185">Reference proteome</keyword>
<evidence type="ECO:0000313" key="3">
    <source>
        <dbReference type="EMBL" id="MBB1062482.1"/>
    </source>
</evidence>
<evidence type="ECO:0000256" key="1">
    <source>
        <dbReference type="SAM" id="Phobius"/>
    </source>
</evidence>
<sequence>MKQAIKLGSILFVCGLIISGIAYLGHKQPFDPMTPIEESQANKEIITRKQFSKINATASSADVVIKQGQHYTVSYYGKKTHPVHARVKDGVLKITQMPVTYSKFNNFHIGNNSDDERFIITVPKGLTLSKIKGHVNNDLVINRVPVKEVTLNSNSGDINILNSAFNGGKIATASGNISIRRSSLFNTKLITQSGDIDLSQTSLIKGNSTLSSGNFSGHRLTITGHYTVTNQSGDNTIIKSKIDGAKLTTTSGSNKLKRRVSDGGSLKQMLDSPNVIFLKSISGNNTIK</sequence>
<gene>
    <name evidence="3" type="ORF">H5R64_01480</name>
</gene>
<accession>A0ABR6E5L4</accession>
<reference evidence="3 4" key="1">
    <citation type="submission" date="2020-07" db="EMBL/GenBank/DDBJ databases">
        <title>Description of Limosilactobacillus balticus sp. nov., Limosilactobacillus agrestis sp. nov., Limosilactobacillus albertensis sp. nov., Limosilactobacillus rudii sp. nov., Limosilactobacillus fastidiosus sp. nov., five novel Limosilactobacillus species isolated from the vertebrate gastrointestinal tract, and proposal of 6 subspecies of Limosilactobacillus reuteri adapted to the gastrointestinal tract of specific vertebrate hosts.</title>
        <authorList>
            <person name="Li F."/>
            <person name="Cheng C."/>
            <person name="Zheng J."/>
            <person name="Quevedo R.M."/>
            <person name="Li J."/>
            <person name="Roos S."/>
            <person name="Gaenzle M.G."/>
            <person name="Walter J."/>
        </authorList>
    </citation>
    <scope>NUCLEOTIDE SEQUENCE [LARGE SCALE GENOMIC DNA]</scope>
    <source>
        <strain evidence="3 4">WF-MO7-1</strain>
    </source>
</reference>
<dbReference type="EMBL" id="JACIUZ010000019">
    <property type="protein sequence ID" value="MBB1062482.1"/>
    <property type="molecule type" value="Genomic_DNA"/>
</dbReference>
<dbReference type="Pfam" id="PF13349">
    <property type="entry name" value="DUF4097"/>
    <property type="match status" value="1"/>
</dbReference>
<feature type="domain" description="DUF4097" evidence="2">
    <location>
        <begin position="52"/>
        <end position="258"/>
    </location>
</feature>
<dbReference type="RefSeq" id="WP_182582603.1">
    <property type="nucleotide sequence ID" value="NZ_JACIUZ010000019.1"/>
</dbReference>
<dbReference type="InterPro" id="IPR025164">
    <property type="entry name" value="Toastrack_DUF4097"/>
</dbReference>
<proteinExistence type="predicted"/>
<protein>
    <submittedName>
        <fullName evidence="3">DUF4097 family beta strand repeat protein</fullName>
    </submittedName>
</protein>
<evidence type="ECO:0000313" key="4">
    <source>
        <dbReference type="Proteomes" id="UP000544052"/>
    </source>
</evidence>